<protein>
    <submittedName>
        <fullName evidence="1">XRE family transcriptional regulator</fullName>
    </submittedName>
</protein>
<name>A0A8B2NL65_9HYPH</name>
<comment type="caution">
    <text evidence="1">The sequence shown here is derived from an EMBL/GenBank/DDBJ whole genome shotgun (WGS) entry which is preliminary data.</text>
</comment>
<dbReference type="Gene3D" id="1.10.260.40">
    <property type="entry name" value="lambda repressor-like DNA-binding domains"/>
    <property type="match status" value="1"/>
</dbReference>
<dbReference type="InterPro" id="IPR010982">
    <property type="entry name" value="Lambda_DNA-bd_dom_sf"/>
</dbReference>
<evidence type="ECO:0000313" key="1">
    <source>
        <dbReference type="EMBL" id="RAH95676.1"/>
    </source>
</evidence>
<gene>
    <name evidence="1" type="ORF">DLJ53_34090</name>
</gene>
<evidence type="ECO:0000313" key="2">
    <source>
        <dbReference type="Proteomes" id="UP000249590"/>
    </source>
</evidence>
<proteinExistence type="predicted"/>
<dbReference type="RefSeq" id="WP_146620194.1">
    <property type="nucleotide sequence ID" value="NZ_QHHQ01000024.1"/>
</dbReference>
<reference evidence="1 2" key="1">
    <citation type="submission" date="2018-05" db="EMBL/GenBank/DDBJ databases">
        <title>Acuticoccus sediminis sp. nov., isolated from deep-sea sediment of Indian Ocean.</title>
        <authorList>
            <person name="Liu X."/>
            <person name="Lai Q."/>
            <person name="Du Y."/>
            <person name="Sun F."/>
            <person name="Zhang X."/>
            <person name="Wang S."/>
            <person name="Shao Z."/>
        </authorList>
    </citation>
    <scope>NUCLEOTIDE SEQUENCE [LARGE SCALE GENOMIC DNA]</scope>
    <source>
        <strain evidence="1 2">PTG4-2</strain>
    </source>
</reference>
<dbReference type="AlphaFoldDB" id="A0A8B2NL65"/>
<dbReference type="EMBL" id="QHHQ01000024">
    <property type="protein sequence ID" value="RAH95676.1"/>
    <property type="molecule type" value="Genomic_DNA"/>
</dbReference>
<accession>A0A8B2NL65</accession>
<dbReference type="Proteomes" id="UP000249590">
    <property type="component" value="Unassembled WGS sequence"/>
</dbReference>
<keyword evidence="2" id="KW-1185">Reference proteome</keyword>
<organism evidence="1 2">
    <name type="scientific">Acuticoccus sediminis</name>
    <dbReference type="NCBI Taxonomy" id="2184697"/>
    <lineage>
        <taxon>Bacteria</taxon>
        <taxon>Pseudomonadati</taxon>
        <taxon>Pseudomonadota</taxon>
        <taxon>Alphaproteobacteria</taxon>
        <taxon>Hyphomicrobiales</taxon>
        <taxon>Amorphaceae</taxon>
        <taxon>Acuticoccus</taxon>
    </lineage>
</organism>
<sequence length="72" mass="7962">MARKRAGMAPVDVASALELEWNLKINQADISEIERHARMVRDIELKTLAAVLNVESRSLLDWTGEAVTLTSG</sequence>
<dbReference type="GO" id="GO:0003677">
    <property type="term" value="F:DNA binding"/>
    <property type="evidence" value="ECO:0007669"/>
    <property type="project" value="InterPro"/>
</dbReference>